<reference evidence="2 3" key="1">
    <citation type="journal article" date="2010" name="Stand. Genomic Sci.">
        <title>Complete genome sequence of Haliangium ochraceum type strain (SMP-2).</title>
        <authorList>
            <consortium name="US DOE Joint Genome Institute (JGI-PGF)"/>
            <person name="Ivanova N."/>
            <person name="Daum C."/>
            <person name="Lang E."/>
            <person name="Abt B."/>
            <person name="Kopitz M."/>
            <person name="Saunders E."/>
            <person name="Lapidus A."/>
            <person name="Lucas S."/>
            <person name="Glavina Del Rio T."/>
            <person name="Nolan M."/>
            <person name="Tice H."/>
            <person name="Copeland A."/>
            <person name="Cheng J.F."/>
            <person name="Chen F."/>
            <person name="Bruce D."/>
            <person name="Goodwin L."/>
            <person name="Pitluck S."/>
            <person name="Mavromatis K."/>
            <person name="Pati A."/>
            <person name="Mikhailova N."/>
            <person name="Chen A."/>
            <person name="Palaniappan K."/>
            <person name="Land M."/>
            <person name="Hauser L."/>
            <person name="Chang Y.J."/>
            <person name="Jeffries C.D."/>
            <person name="Detter J.C."/>
            <person name="Brettin T."/>
            <person name="Rohde M."/>
            <person name="Goker M."/>
            <person name="Bristow J."/>
            <person name="Markowitz V."/>
            <person name="Eisen J.A."/>
            <person name="Hugenholtz P."/>
            <person name="Kyrpides N.C."/>
            <person name="Klenk H.P."/>
        </authorList>
    </citation>
    <scope>NUCLEOTIDE SEQUENCE [LARGE SCALE GENOMIC DNA]</scope>
    <source>
        <strain evidence="3">DSM 14365 / CIP 107738 / JCM 11303 / AJ 13395 / SMP-2</strain>
    </source>
</reference>
<sequence length="529" mass="58015">MKSLSNGIKVGILFVVMVLGTYGVWSAVTAPSSGEKSFELGAMFRDASGLPKGSRVVVAGLPVGEIIDLDIEGRYARIGFRVREDLPVWSNAIVFKKSSSLLGDYYLELDPGTPEALDATGNIVTNTRLGADDTVATVVEATSPDELLRRIDESMPNVDNVLLSVRDLSEDLRRVVNGPLLSVSERIDGLVQTESETVARILERLDRSMVNIQAITNDVRDITGGRNSQIDRILEELEAASSEARNLVVSARTEVEQTGSKVREKLDMVDDIMANTSSITGKIDEDEGTLGRLVNDPTIADNVEDITEDAKGFLDGLLNLQTYVGLRSEYTVGSGSLRSYVSLELAPRPDKYYLIELAKGPRGGLPEVSLIYDPSMNDSQYLRRVTIEDEIRFTFQLAKRLSWATLRYGLKESTGGVGLDFNGEWFGRELTLQTDVFDASFDRLPRLKVSAAYEFLPYIYVLGGIDDAMNAPGYLPITPGPDEGLERPMLFDELRYGRDFFVGAMLRFNDRDLAALFTVAGSAAGAALE</sequence>
<dbReference type="STRING" id="502025.Hoch_1888"/>
<evidence type="ECO:0000313" key="3">
    <source>
        <dbReference type="Proteomes" id="UP000001880"/>
    </source>
</evidence>
<dbReference type="HOGENOM" id="CLU_034188_0_0_7"/>
<dbReference type="EMBL" id="CP001804">
    <property type="protein sequence ID" value="ACY14435.1"/>
    <property type="molecule type" value="Genomic_DNA"/>
</dbReference>
<dbReference type="KEGG" id="hoh:Hoch_1888"/>
<gene>
    <name evidence="2" type="ordered locus">Hoch_1888</name>
</gene>
<dbReference type="RefSeq" id="WP_012827043.1">
    <property type="nucleotide sequence ID" value="NC_013440.1"/>
</dbReference>
<organism evidence="2 3">
    <name type="scientific">Haliangium ochraceum (strain DSM 14365 / JCM 11303 / SMP-2)</name>
    <dbReference type="NCBI Taxonomy" id="502025"/>
    <lineage>
        <taxon>Bacteria</taxon>
        <taxon>Pseudomonadati</taxon>
        <taxon>Myxococcota</taxon>
        <taxon>Polyangia</taxon>
        <taxon>Haliangiales</taxon>
        <taxon>Kofleriaceae</taxon>
        <taxon>Haliangium</taxon>
    </lineage>
</organism>
<dbReference type="eggNOG" id="COG1463">
    <property type="taxonomic scope" value="Bacteria"/>
</dbReference>
<dbReference type="PANTHER" id="PTHR33371:SF4">
    <property type="entry name" value="INTERMEMBRANE PHOSPHOLIPID TRANSPORT SYSTEM BINDING PROTEIN MLAD"/>
    <property type="match status" value="1"/>
</dbReference>
<dbReference type="OrthoDB" id="9788420at2"/>
<keyword evidence="3" id="KW-1185">Reference proteome</keyword>
<evidence type="ECO:0000313" key="2">
    <source>
        <dbReference type="EMBL" id="ACY14435.1"/>
    </source>
</evidence>
<proteinExistence type="predicted"/>
<accession>D0LYW5</accession>
<dbReference type="Pfam" id="PF02470">
    <property type="entry name" value="MlaD"/>
    <property type="match status" value="1"/>
</dbReference>
<dbReference type="InterPro" id="IPR003399">
    <property type="entry name" value="Mce/MlaD"/>
</dbReference>
<dbReference type="PANTHER" id="PTHR33371">
    <property type="entry name" value="INTERMEMBRANE PHOSPHOLIPID TRANSPORT SYSTEM BINDING PROTEIN MLAD-RELATED"/>
    <property type="match status" value="1"/>
</dbReference>
<name>D0LYW5_HALO1</name>
<evidence type="ECO:0000259" key="1">
    <source>
        <dbReference type="Pfam" id="PF02470"/>
    </source>
</evidence>
<dbReference type="AlphaFoldDB" id="D0LYW5"/>
<protein>
    <submittedName>
        <fullName evidence="2">Mammalian cell entry related domain protein</fullName>
    </submittedName>
</protein>
<feature type="domain" description="Mce/MlaD" evidence="1">
    <location>
        <begin position="42"/>
        <end position="112"/>
    </location>
</feature>
<dbReference type="Proteomes" id="UP000001880">
    <property type="component" value="Chromosome"/>
</dbReference>
<dbReference type="InterPro" id="IPR052336">
    <property type="entry name" value="MlaD_Phospholipid_Transporter"/>
</dbReference>